<evidence type="ECO:0000313" key="2">
    <source>
        <dbReference type="Proteomes" id="UP001283361"/>
    </source>
</evidence>
<proteinExistence type="predicted"/>
<sequence length="180" mass="20299">MGSLPLVVCCDVTSSLKHKTTITRDSITQSYYSHLVGCAGFPSGKYILPFPPLRRWLLELPRRRSASPNIVPGRAHTPGRVSGQIFSLDLDPAHSQIYFYTRPERAAVESSADFDHVTNTVYNCRVRSVKDEHVQKNFTPKTCTYEHLAVPISAYRYLSDFVKQTPSGVWLMVDSRTHPS</sequence>
<reference evidence="1" key="1">
    <citation type="journal article" date="2023" name="G3 (Bethesda)">
        <title>A reference genome for the long-term kleptoplast-retaining sea slug Elysia crispata morphotype clarki.</title>
        <authorList>
            <person name="Eastman K.E."/>
            <person name="Pendleton A.L."/>
            <person name="Shaikh M.A."/>
            <person name="Suttiyut T."/>
            <person name="Ogas R."/>
            <person name="Tomko P."/>
            <person name="Gavelis G."/>
            <person name="Widhalm J.R."/>
            <person name="Wisecaver J.H."/>
        </authorList>
    </citation>
    <scope>NUCLEOTIDE SEQUENCE</scope>
    <source>
        <strain evidence="1">ECLA1</strain>
    </source>
</reference>
<keyword evidence="2" id="KW-1185">Reference proteome</keyword>
<accession>A0AAE1DCH9</accession>
<gene>
    <name evidence="1" type="ORF">RRG08_039979</name>
</gene>
<dbReference type="AlphaFoldDB" id="A0AAE1DCH9"/>
<name>A0AAE1DCH9_9GAST</name>
<evidence type="ECO:0000313" key="1">
    <source>
        <dbReference type="EMBL" id="KAK3764383.1"/>
    </source>
</evidence>
<organism evidence="1 2">
    <name type="scientific">Elysia crispata</name>
    <name type="common">lettuce slug</name>
    <dbReference type="NCBI Taxonomy" id="231223"/>
    <lineage>
        <taxon>Eukaryota</taxon>
        <taxon>Metazoa</taxon>
        <taxon>Spiralia</taxon>
        <taxon>Lophotrochozoa</taxon>
        <taxon>Mollusca</taxon>
        <taxon>Gastropoda</taxon>
        <taxon>Heterobranchia</taxon>
        <taxon>Euthyneura</taxon>
        <taxon>Panpulmonata</taxon>
        <taxon>Sacoglossa</taxon>
        <taxon>Placobranchoidea</taxon>
        <taxon>Plakobranchidae</taxon>
        <taxon>Elysia</taxon>
    </lineage>
</organism>
<dbReference type="EMBL" id="JAWDGP010004442">
    <property type="protein sequence ID" value="KAK3764383.1"/>
    <property type="molecule type" value="Genomic_DNA"/>
</dbReference>
<protein>
    <submittedName>
        <fullName evidence="1">Uncharacterized protein</fullName>
    </submittedName>
</protein>
<comment type="caution">
    <text evidence="1">The sequence shown here is derived from an EMBL/GenBank/DDBJ whole genome shotgun (WGS) entry which is preliminary data.</text>
</comment>
<dbReference type="Proteomes" id="UP001283361">
    <property type="component" value="Unassembled WGS sequence"/>
</dbReference>